<accession>A0ABY8C9Q0</accession>
<dbReference type="InterPro" id="IPR028229">
    <property type="entry name" value="Integrase_rpt"/>
</dbReference>
<dbReference type="Pfam" id="PF14882">
    <property type="entry name" value="INT_rpt"/>
    <property type="match status" value="1"/>
</dbReference>
<protein>
    <submittedName>
        <fullName evidence="1">Uncharacterized protein</fullName>
    </submittedName>
</protein>
<name>A0ABY8C9Q0_9GAMM</name>
<dbReference type="EMBL" id="CP102381">
    <property type="protein sequence ID" value="WEJ62644.1"/>
    <property type="molecule type" value="Genomic_DNA"/>
</dbReference>
<gene>
    <name evidence="1" type="ORF">NR989_11645</name>
</gene>
<dbReference type="RefSeq" id="WP_275594901.1">
    <property type="nucleotide sequence ID" value="NZ_CP102381.1"/>
</dbReference>
<organism evidence="1 2">
    <name type="scientific">Thiomicrorhabdus lithotrophica</name>
    <dbReference type="NCBI Taxonomy" id="2949997"/>
    <lineage>
        <taxon>Bacteria</taxon>
        <taxon>Pseudomonadati</taxon>
        <taxon>Pseudomonadota</taxon>
        <taxon>Gammaproteobacteria</taxon>
        <taxon>Thiotrichales</taxon>
        <taxon>Piscirickettsiaceae</taxon>
        <taxon>Thiomicrorhabdus</taxon>
    </lineage>
</organism>
<evidence type="ECO:0000313" key="1">
    <source>
        <dbReference type="EMBL" id="WEJ62644.1"/>
    </source>
</evidence>
<proteinExistence type="predicted"/>
<reference evidence="1 2" key="1">
    <citation type="submission" date="2022-06" db="EMBL/GenBank/DDBJ databases">
        <title>Thiomicrohabdus sp. nov, an obligately chemolithoautotrophic, sulfur-oxidizing bacterium isolated from beach of Guanyin Mountain. Amoy.</title>
        <authorList>
            <person name="Zhu H."/>
        </authorList>
    </citation>
    <scope>NUCLEOTIDE SEQUENCE [LARGE SCALE GENOMIC DNA]</scope>
    <source>
        <strain evidence="1 2">XGS-01</strain>
    </source>
</reference>
<sequence>MKHYSYEEAKTYLTDYWWFNPQEIVCFKQKYFELAKVDLRLPKDPVSFYRNDIEFFAFSSVFGEEHFTFEEAKKFCSEKYSNLSSHEDLQGFYASLRKDESRLPSAPYVAYREDWTNWAEFFNTQQLNVKSPYYSLDELKSLCIEKYKKQKDNPINLQKLFQSFKHEDEKIPKNPFLYYGKTGEWKSWQDLFGLEVPVWISYIEAKDFCVDMYQKEVQKPKNLAAYYLSLRETYREQITLPRHPESFYAKTNEWQSFKSLFDVK</sequence>
<dbReference type="Proteomes" id="UP001222275">
    <property type="component" value="Chromosome"/>
</dbReference>
<keyword evidence="2" id="KW-1185">Reference proteome</keyword>
<evidence type="ECO:0000313" key="2">
    <source>
        <dbReference type="Proteomes" id="UP001222275"/>
    </source>
</evidence>